<organism evidence="1 2">
    <name type="scientific">Nitrosomonas communis</name>
    <dbReference type="NCBI Taxonomy" id="44574"/>
    <lineage>
        <taxon>Bacteria</taxon>
        <taxon>Pseudomonadati</taxon>
        <taxon>Pseudomonadota</taxon>
        <taxon>Betaproteobacteria</taxon>
        <taxon>Nitrosomonadales</taxon>
        <taxon>Nitrosomonadaceae</taxon>
        <taxon>Nitrosomonas</taxon>
    </lineage>
</organism>
<dbReference type="EMBL" id="FOUB01000068">
    <property type="protein sequence ID" value="SFM91056.1"/>
    <property type="molecule type" value="Genomic_DNA"/>
</dbReference>
<dbReference type="RefSeq" id="WP_177198194.1">
    <property type="nucleotide sequence ID" value="NZ_FOUB01000068.1"/>
</dbReference>
<evidence type="ECO:0000313" key="1">
    <source>
        <dbReference type="EMBL" id="SFM91056.1"/>
    </source>
</evidence>
<dbReference type="Proteomes" id="UP000183287">
    <property type="component" value="Unassembled WGS sequence"/>
</dbReference>
<protein>
    <submittedName>
        <fullName evidence="1">Uncharacterized protein</fullName>
    </submittedName>
</protein>
<proteinExistence type="predicted"/>
<reference evidence="2" key="1">
    <citation type="submission" date="2016-10" db="EMBL/GenBank/DDBJ databases">
        <authorList>
            <person name="Varghese N."/>
            <person name="Submissions S."/>
        </authorList>
    </citation>
    <scope>NUCLEOTIDE SEQUENCE [LARGE SCALE GENOMIC DNA]</scope>
    <source>
        <strain evidence="2">Nm44</strain>
    </source>
</reference>
<gene>
    <name evidence="1" type="ORF">SAMN05421863_106814</name>
</gene>
<sequence>MNETWLERLEMLLAGYSHLGIGSDVASLNSSELWALYLYLSRLADE</sequence>
<accession>A0A1I4UQ11</accession>
<evidence type="ECO:0000313" key="2">
    <source>
        <dbReference type="Proteomes" id="UP000183287"/>
    </source>
</evidence>
<keyword evidence="2" id="KW-1185">Reference proteome</keyword>
<dbReference type="AlphaFoldDB" id="A0A1I4UQ11"/>
<name>A0A1I4UQ11_9PROT</name>